<dbReference type="RefSeq" id="WP_078001700.1">
    <property type="nucleotide sequence ID" value="NZ_MRUL01000002.1"/>
</dbReference>
<comment type="caution">
    <text evidence="1">The sequence shown here is derived from an EMBL/GenBank/DDBJ whole genome shotgun (WGS) entry which is preliminary data.</text>
</comment>
<dbReference type="STRING" id="1926881.BTJ39_05680"/>
<organism evidence="1 2">
    <name type="scientific">Izhakiella australiensis</name>
    <dbReference type="NCBI Taxonomy" id="1926881"/>
    <lineage>
        <taxon>Bacteria</taxon>
        <taxon>Pseudomonadati</taxon>
        <taxon>Pseudomonadota</taxon>
        <taxon>Gammaproteobacteria</taxon>
        <taxon>Enterobacterales</taxon>
        <taxon>Erwiniaceae</taxon>
        <taxon>Izhakiella</taxon>
    </lineage>
</organism>
<dbReference type="InterPro" id="IPR009593">
    <property type="entry name" value="DUF1203"/>
</dbReference>
<dbReference type="Proteomes" id="UP000190667">
    <property type="component" value="Unassembled WGS sequence"/>
</dbReference>
<protein>
    <recommendedName>
        <fullName evidence="3">DUF1203 domain-containing protein</fullName>
    </recommendedName>
</protein>
<dbReference type="AlphaFoldDB" id="A0A1S8YRN2"/>
<accession>A0A1S8YRN2</accession>
<evidence type="ECO:0008006" key="3">
    <source>
        <dbReference type="Google" id="ProtNLM"/>
    </source>
</evidence>
<evidence type="ECO:0000313" key="1">
    <source>
        <dbReference type="EMBL" id="OON41447.1"/>
    </source>
</evidence>
<dbReference type="PIRSF" id="PIRSF034110">
    <property type="entry name" value="DUF1203"/>
    <property type="match status" value="1"/>
</dbReference>
<keyword evidence="2" id="KW-1185">Reference proteome</keyword>
<proteinExistence type="predicted"/>
<dbReference type="Pfam" id="PF06718">
    <property type="entry name" value="DUF1203"/>
    <property type="match status" value="1"/>
</dbReference>
<reference evidence="1 2" key="1">
    <citation type="submission" date="2016-12" db="EMBL/GenBank/DDBJ databases">
        <title>Izhakiella australiana sp. nov. of genus Izhakiella isolated from Australian desert.</title>
        <authorList>
            <person name="Ji M."/>
        </authorList>
    </citation>
    <scope>NUCLEOTIDE SEQUENCE [LARGE SCALE GENOMIC DNA]</scope>
    <source>
        <strain evidence="1 2">D4N98</strain>
    </source>
</reference>
<evidence type="ECO:0000313" key="2">
    <source>
        <dbReference type="Proteomes" id="UP000190667"/>
    </source>
</evidence>
<dbReference type="EMBL" id="MRUL01000002">
    <property type="protein sequence ID" value="OON41447.1"/>
    <property type="molecule type" value="Genomic_DNA"/>
</dbReference>
<name>A0A1S8YRN2_9GAMM</name>
<sequence length="155" mass="17450">MNYTVLGLDSSEFTHLYGQSDDYLAAHQAVRVKAQSESDYPDRIALRNVPVGENAILVNHVYQPAKSPYFGRHAIFIHEGASGQGRYENEVPEYLFTRQISLRAFNEAHMIIAAHVAEGADVENLIFQLFANAQTSYIHAHSARFGCYMCAIKRQ</sequence>
<dbReference type="OrthoDB" id="5953307at2"/>
<gene>
    <name evidence="1" type="ORF">BTJ39_05680</name>
</gene>